<evidence type="ECO:0000259" key="5">
    <source>
        <dbReference type="PROSITE" id="PS51767"/>
    </source>
</evidence>
<dbReference type="PROSITE" id="PS51767">
    <property type="entry name" value="PEPTIDASE_A1"/>
    <property type="match status" value="1"/>
</dbReference>
<evidence type="ECO:0000256" key="1">
    <source>
        <dbReference type="ARBA" id="ARBA00007447"/>
    </source>
</evidence>
<dbReference type="PANTHER" id="PTHR47967:SF57">
    <property type="entry name" value="PEPTIDASE A1 DOMAIN-CONTAINING PROTEIN"/>
    <property type="match status" value="1"/>
</dbReference>
<dbReference type="InterPro" id="IPR001461">
    <property type="entry name" value="Aspartic_peptidase_A1"/>
</dbReference>
<dbReference type="Gene3D" id="2.40.70.10">
    <property type="entry name" value="Acid Proteases"/>
    <property type="match status" value="2"/>
</dbReference>
<dbReference type="InterPro" id="IPR051708">
    <property type="entry name" value="Plant_Aspart_Prot_A1"/>
</dbReference>
<reference evidence="7" key="1">
    <citation type="journal article" date="2012" name="Nature">
        <title>A physical, genetic and functional sequence assembly of the barley genome.</title>
        <authorList>
            <consortium name="The International Barley Genome Sequencing Consortium"/>
            <person name="Mayer K.F."/>
            <person name="Waugh R."/>
            <person name="Brown J.W."/>
            <person name="Schulman A."/>
            <person name="Langridge P."/>
            <person name="Platzer M."/>
            <person name="Fincher G.B."/>
            <person name="Muehlbauer G.J."/>
            <person name="Sato K."/>
            <person name="Close T.J."/>
            <person name="Wise R.P."/>
            <person name="Stein N."/>
        </authorList>
    </citation>
    <scope>NUCLEOTIDE SEQUENCE [LARGE SCALE GENOMIC DNA]</scope>
    <source>
        <strain evidence="7">cv. Morex</strain>
    </source>
</reference>
<keyword evidence="2" id="KW-0645">Protease</keyword>
<dbReference type="EnsemblPlants" id="HORVU.MOREX.r3.5HG0433650.1">
    <property type="protein sequence ID" value="HORVU.MOREX.r3.5HG0433650.1"/>
    <property type="gene ID" value="HORVU.MOREX.r3.5HG0433650"/>
</dbReference>
<evidence type="ECO:0000256" key="4">
    <source>
        <dbReference type="SAM" id="SignalP"/>
    </source>
</evidence>
<dbReference type="InterPro" id="IPR033121">
    <property type="entry name" value="PEPTIDASE_A1"/>
</dbReference>
<evidence type="ECO:0000313" key="6">
    <source>
        <dbReference type="EnsemblPlants" id="HORVU.MOREX.r3.5HG0433650.1"/>
    </source>
</evidence>
<accession>A0A8I6XKJ5</accession>
<dbReference type="SMR" id="A0A8I6XKJ5"/>
<organism evidence="6 7">
    <name type="scientific">Hordeum vulgare subsp. vulgare</name>
    <name type="common">Domesticated barley</name>
    <dbReference type="NCBI Taxonomy" id="112509"/>
    <lineage>
        <taxon>Eukaryota</taxon>
        <taxon>Viridiplantae</taxon>
        <taxon>Streptophyta</taxon>
        <taxon>Embryophyta</taxon>
        <taxon>Tracheophyta</taxon>
        <taxon>Spermatophyta</taxon>
        <taxon>Magnoliopsida</taxon>
        <taxon>Liliopsida</taxon>
        <taxon>Poales</taxon>
        <taxon>Poaceae</taxon>
        <taxon>BOP clade</taxon>
        <taxon>Pooideae</taxon>
        <taxon>Triticodae</taxon>
        <taxon>Triticeae</taxon>
        <taxon>Hordeinae</taxon>
        <taxon>Hordeum</taxon>
    </lineage>
</organism>
<dbReference type="Pfam" id="PF14543">
    <property type="entry name" value="TAXi_N"/>
    <property type="match status" value="1"/>
</dbReference>
<dbReference type="Proteomes" id="UP000011116">
    <property type="component" value="Chromosome 5H"/>
</dbReference>
<evidence type="ECO:0000256" key="2">
    <source>
        <dbReference type="ARBA" id="ARBA00022670"/>
    </source>
</evidence>
<dbReference type="SUPFAM" id="SSF50630">
    <property type="entry name" value="Acid proteases"/>
    <property type="match status" value="1"/>
</dbReference>
<comment type="similarity">
    <text evidence="1">Belongs to the peptidase A1 family.</text>
</comment>
<feature type="signal peptide" evidence="4">
    <location>
        <begin position="1"/>
        <end position="20"/>
    </location>
</feature>
<dbReference type="InterPro" id="IPR021109">
    <property type="entry name" value="Peptidase_aspartic_dom_sf"/>
</dbReference>
<dbReference type="FunFam" id="2.40.70.10:FF:000077">
    <property type="entry name" value="Aspartic proteinase nepenthesin-2"/>
    <property type="match status" value="1"/>
</dbReference>
<evidence type="ECO:0000256" key="3">
    <source>
        <dbReference type="ARBA" id="ARBA00022801"/>
    </source>
</evidence>
<sequence length="373" mass="41053">MEYLILIMLALSCTSQYCTSSSLCPAAYADLGQNGDGAFQFPVFHEKHPCIQASIQIANVQETWYSFEDNKIHKDRFLMAIGLGTPAILNLVTIDTGSTLSWVQCQPCPIKCHDQAEEAGRKFDPLQSSTYQTIGCSTEDCGHVHETLGIPFGCNEEQNSCLYSLRYGSEEYTAGSLVKDKLTLGNNFSVDGFMFGCSGDDRYYAGDAGIVGFGGASYSFFRQQLDMTVNGIRLQVDPSIYATRMTILDTGTIDTFILSPVFRAFDKAVTAAMLAKGYTRQTAGRNKICFTSTRDSVNWHDMPTVEMKFVRSTLKLPSENVFYRVSADKICSTFQPDVAGLTGVPILGNRATRSFRVVYDIQASKFGFQAGAC</sequence>
<keyword evidence="4" id="KW-0732">Signal</keyword>
<dbReference type="AlphaFoldDB" id="A0A8I6XKJ5"/>
<proteinExistence type="inferred from homology"/>
<keyword evidence="3" id="KW-0378">Hydrolase</keyword>
<protein>
    <recommendedName>
        <fullName evidence="5">Peptidase A1 domain-containing protein</fullName>
    </recommendedName>
</protein>
<dbReference type="PRINTS" id="PR00792">
    <property type="entry name" value="PEPSIN"/>
</dbReference>
<evidence type="ECO:0000313" key="7">
    <source>
        <dbReference type="Proteomes" id="UP000011116"/>
    </source>
</evidence>
<dbReference type="Pfam" id="PF14541">
    <property type="entry name" value="TAXi_C"/>
    <property type="match status" value="1"/>
</dbReference>
<dbReference type="PANTHER" id="PTHR47967">
    <property type="entry name" value="OS07G0603500 PROTEIN-RELATED"/>
    <property type="match status" value="1"/>
</dbReference>
<name>A0A8I6XKJ5_HORVV</name>
<feature type="domain" description="Peptidase A1" evidence="5">
    <location>
        <begin position="77"/>
        <end position="373"/>
    </location>
</feature>
<dbReference type="GO" id="GO:0004190">
    <property type="term" value="F:aspartic-type endopeptidase activity"/>
    <property type="evidence" value="ECO:0007669"/>
    <property type="project" value="InterPro"/>
</dbReference>
<reference evidence="6" key="3">
    <citation type="submission" date="2022-01" db="UniProtKB">
        <authorList>
            <consortium name="EnsemblPlants"/>
        </authorList>
    </citation>
    <scope>IDENTIFICATION</scope>
    <source>
        <strain evidence="6">subsp. vulgare</strain>
    </source>
</reference>
<dbReference type="InterPro" id="IPR032799">
    <property type="entry name" value="TAXi_C"/>
</dbReference>
<reference evidence="6" key="2">
    <citation type="submission" date="2020-10" db="EMBL/GenBank/DDBJ databases">
        <authorList>
            <person name="Scholz U."/>
            <person name="Mascher M."/>
            <person name="Fiebig A."/>
        </authorList>
    </citation>
    <scope>NUCLEOTIDE SEQUENCE [LARGE SCALE GENOMIC DNA]</scope>
    <source>
        <strain evidence="6">cv. Morex</strain>
    </source>
</reference>
<dbReference type="GO" id="GO:0006508">
    <property type="term" value="P:proteolysis"/>
    <property type="evidence" value="ECO:0007669"/>
    <property type="project" value="UniProtKB-KW"/>
</dbReference>
<dbReference type="InterPro" id="IPR032861">
    <property type="entry name" value="TAXi_N"/>
</dbReference>
<keyword evidence="7" id="KW-1185">Reference proteome</keyword>
<feature type="chain" id="PRO_5035312681" description="Peptidase A1 domain-containing protein" evidence="4">
    <location>
        <begin position="21"/>
        <end position="373"/>
    </location>
</feature>
<dbReference type="Gramene" id="HORVU.MOREX.r3.5HG0433650.1">
    <property type="protein sequence ID" value="HORVU.MOREX.r3.5HG0433650.1"/>
    <property type="gene ID" value="HORVU.MOREX.r3.5HG0433650"/>
</dbReference>